<evidence type="ECO:0000313" key="2">
    <source>
        <dbReference type="Proteomes" id="UP000265560"/>
    </source>
</evidence>
<reference evidence="2" key="1">
    <citation type="submission" date="2018-09" db="EMBL/GenBank/DDBJ databases">
        <authorList>
            <person name="Zhu H."/>
        </authorList>
    </citation>
    <scope>NUCLEOTIDE SEQUENCE [LARGE SCALE GENOMIC DNA]</scope>
    <source>
        <strain evidence="2">K2W31S-8</strain>
    </source>
</reference>
<dbReference type="AlphaFoldDB" id="A0A385Z593"/>
<name>A0A385Z593_9PSED</name>
<sequence length="62" mass="6833">MKWRQSQTATAIRTIQNSKRPIVVSFFMEARSLAKDAEPAQTLFLALRVVSAGVDAGQCHTV</sequence>
<protein>
    <submittedName>
        <fullName evidence="1">Uncharacterized protein</fullName>
    </submittedName>
</protein>
<dbReference type="KEGG" id="pcav:D3880_18960"/>
<gene>
    <name evidence="1" type="ORF">D3880_18960</name>
</gene>
<accession>A0A385Z593</accession>
<keyword evidence="2" id="KW-1185">Reference proteome</keyword>
<proteinExistence type="predicted"/>
<organism evidence="1 2">
    <name type="scientific">Pseudomonas cavernae</name>
    <dbReference type="NCBI Taxonomy" id="2320867"/>
    <lineage>
        <taxon>Bacteria</taxon>
        <taxon>Pseudomonadati</taxon>
        <taxon>Pseudomonadota</taxon>
        <taxon>Gammaproteobacteria</taxon>
        <taxon>Pseudomonadales</taxon>
        <taxon>Pseudomonadaceae</taxon>
        <taxon>Pseudomonas</taxon>
    </lineage>
</organism>
<dbReference type="Proteomes" id="UP000265560">
    <property type="component" value="Chromosome"/>
</dbReference>
<evidence type="ECO:0000313" key="1">
    <source>
        <dbReference type="EMBL" id="AYC34316.1"/>
    </source>
</evidence>
<dbReference type="EMBL" id="CP032419">
    <property type="protein sequence ID" value="AYC34316.1"/>
    <property type="molecule type" value="Genomic_DNA"/>
</dbReference>